<dbReference type="RefSeq" id="WP_095745833.1">
    <property type="nucleotide sequence ID" value="NZ_BKDI01000001.1"/>
</dbReference>
<reference evidence="1 2" key="1">
    <citation type="submission" date="2017-09" db="EMBL/GenBank/DDBJ databases">
        <title>The diverse metabolic capabilities of V. boronicumulans make it an excellent choice for continued studies on novel biodegradation.</title>
        <authorList>
            <person name="Sun S."/>
        </authorList>
    </citation>
    <scope>NUCLEOTIDE SEQUENCE [LARGE SCALE GENOMIC DNA]</scope>
    <source>
        <strain evidence="1 2">J1</strain>
    </source>
</reference>
<protein>
    <submittedName>
        <fullName evidence="1">Uncharacterized protein</fullName>
    </submittedName>
</protein>
<organism evidence="1 2">
    <name type="scientific">Variovorax boronicumulans</name>
    <dbReference type="NCBI Taxonomy" id="436515"/>
    <lineage>
        <taxon>Bacteria</taxon>
        <taxon>Pseudomonadati</taxon>
        <taxon>Pseudomonadota</taxon>
        <taxon>Betaproteobacteria</taxon>
        <taxon>Burkholderiales</taxon>
        <taxon>Comamonadaceae</taxon>
        <taxon>Variovorax</taxon>
    </lineage>
</organism>
<proteinExistence type="predicted"/>
<sequence length="60" mass="6335">MNGLDLHWPALTMAVALAYAAWHARREGCEPRDVKALWAASGLSLAGSGLLALASLLMSE</sequence>
<dbReference type="KEGG" id="vbo:CKY39_21285"/>
<evidence type="ECO:0000313" key="2">
    <source>
        <dbReference type="Proteomes" id="UP000217154"/>
    </source>
</evidence>
<accession>A0A250DM75</accession>
<dbReference type="AlphaFoldDB" id="A0A250DM75"/>
<dbReference type="Proteomes" id="UP000217154">
    <property type="component" value="Chromosome"/>
</dbReference>
<name>A0A250DM75_9BURK</name>
<gene>
    <name evidence="1" type="ORF">CKY39_21285</name>
</gene>
<dbReference type="EMBL" id="CP023284">
    <property type="protein sequence ID" value="ATA55475.1"/>
    <property type="molecule type" value="Genomic_DNA"/>
</dbReference>
<evidence type="ECO:0000313" key="1">
    <source>
        <dbReference type="EMBL" id="ATA55475.1"/>
    </source>
</evidence>